<gene>
    <name evidence="1" type="ORF">MPIPNATIZW_LOCUS1391</name>
</gene>
<dbReference type="EMBL" id="OY882858">
    <property type="protein sequence ID" value="CAK6433085.1"/>
    <property type="molecule type" value="Genomic_DNA"/>
</dbReference>
<reference evidence="1" key="1">
    <citation type="submission" date="2023-12" db="EMBL/GenBank/DDBJ databases">
        <authorList>
            <person name="Brown T."/>
        </authorList>
    </citation>
    <scope>NUCLEOTIDE SEQUENCE</scope>
</reference>
<name>A0ABN9Z429_PIPNA</name>
<sequence>MLKGCLWLRKSAPKRKSLEQGIQSSMEKVWLQSTEWRRSWLGDHTQQGHSHRASRKTTSGRWTSWGRWAGMQRDLGLRCRCEAQITQGLCLEVPGKLFRGTGRLSSRVSTEHQGCC</sequence>
<evidence type="ECO:0000313" key="1">
    <source>
        <dbReference type="EMBL" id="CAK6433085.1"/>
    </source>
</evidence>
<proteinExistence type="predicted"/>
<protein>
    <submittedName>
        <fullName evidence="1">Uncharacterized protein</fullName>
    </submittedName>
</protein>
<organism evidence="1 2">
    <name type="scientific">Pipistrellus nathusii</name>
    <name type="common">Nathusius' pipistrelle</name>
    <dbReference type="NCBI Taxonomy" id="59473"/>
    <lineage>
        <taxon>Eukaryota</taxon>
        <taxon>Metazoa</taxon>
        <taxon>Chordata</taxon>
        <taxon>Craniata</taxon>
        <taxon>Vertebrata</taxon>
        <taxon>Euteleostomi</taxon>
        <taxon>Mammalia</taxon>
        <taxon>Eutheria</taxon>
        <taxon>Laurasiatheria</taxon>
        <taxon>Chiroptera</taxon>
        <taxon>Yangochiroptera</taxon>
        <taxon>Vespertilionidae</taxon>
        <taxon>Pipistrellus</taxon>
    </lineage>
</organism>
<dbReference type="Proteomes" id="UP001314169">
    <property type="component" value="Chromosome 1"/>
</dbReference>
<keyword evidence="2" id="KW-1185">Reference proteome</keyword>
<evidence type="ECO:0000313" key="2">
    <source>
        <dbReference type="Proteomes" id="UP001314169"/>
    </source>
</evidence>
<accession>A0ABN9Z429</accession>